<reference evidence="1 2" key="1">
    <citation type="submission" date="2024-02" db="EMBL/GenBank/DDBJ databases">
        <title>Chromosome-scale genome assembly of the rough periwinkle Littorina saxatilis.</title>
        <authorList>
            <person name="De Jode A."/>
            <person name="Faria R."/>
            <person name="Formenti G."/>
            <person name="Sims Y."/>
            <person name="Smith T.P."/>
            <person name="Tracey A."/>
            <person name="Wood J.M.D."/>
            <person name="Zagrodzka Z.B."/>
            <person name="Johannesson K."/>
            <person name="Butlin R.K."/>
            <person name="Leder E.H."/>
        </authorList>
    </citation>
    <scope>NUCLEOTIDE SEQUENCE [LARGE SCALE GENOMIC DNA]</scope>
    <source>
        <strain evidence="1">Snail1</strain>
        <tissue evidence="1">Muscle</tissue>
    </source>
</reference>
<dbReference type="EMBL" id="JBAMIC010000018">
    <property type="protein sequence ID" value="KAK7095395.1"/>
    <property type="molecule type" value="Genomic_DNA"/>
</dbReference>
<dbReference type="AlphaFoldDB" id="A0AAN9B029"/>
<dbReference type="Proteomes" id="UP001374579">
    <property type="component" value="Unassembled WGS sequence"/>
</dbReference>
<proteinExistence type="predicted"/>
<protein>
    <submittedName>
        <fullName evidence="1">Uncharacterized protein</fullName>
    </submittedName>
</protein>
<gene>
    <name evidence="1" type="ORF">V1264_006807</name>
</gene>
<evidence type="ECO:0000313" key="1">
    <source>
        <dbReference type="EMBL" id="KAK7095395.1"/>
    </source>
</evidence>
<sequence>MICTDNVSVSVLACLSGKLCSFYRTCSKWPPPHLNPPDFYLWGFLKDNVYRNNPQTITELKRAITTTICGILQQECVRVIDNFARRVQVCLQRRGGHLEHVL</sequence>
<keyword evidence="2" id="KW-1185">Reference proteome</keyword>
<name>A0AAN9B029_9CAEN</name>
<comment type="caution">
    <text evidence="1">The sequence shown here is derived from an EMBL/GenBank/DDBJ whole genome shotgun (WGS) entry which is preliminary data.</text>
</comment>
<dbReference type="GO" id="GO:0003676">
    <property type="term" value="F:nucleic acid binding"/>
    <property type="evidence" value="ECO:0007669"/>
    <property type="project" value="InterPro"/>
</dbReference>
<dbReference type="PANTHER" id="PTHR47326">
    <property type="entry name" value="TRANSPOSABLE ELEMENT TC3 TRANSPOSASE-LIKE PROTEIN"/>
    <property type="match status" value="1"/>
</dbReference>
<dbReference type="Gene3D" id="3.30.420.10">
    <property type="entry name" value="Ribonuclease H-like superfamily/Ribonuclease H"/>
    <property type="match status" value="1"/>
</dbReference>
<accession>A0AAN9B029</accession>
<organism evidence="1 2">
    <name type="scientific">Littorina saxatilis</name>
    <dbReference type="NCBI Taxonomy" id="31220"/>
    <lineage>
        <taxon>Eukaryota</taxon>
        <taxon>Metazoa</taxon>
        <taxon>Spiralia</taxon>
        <taxon>Lophotrochozoa</taxon>
        <taxon>Mollusca</taxon>
        <taxon>Gastropoda</taxon>
        <taxon>Caenogastropoda</taxon>
        <taxon>Littorinimorpha</taxon>
        <taxon>Littorinoidea</taxon>
        <taxon>Littorinidae</taxon>
        <taxon>Littorina</taxon>
    </lineage>
</organism>
<evidence type="ECO:0000313" key="2">
    <source>
        <dbReference type="Proteomes" id="UP001374579"/>
    </source>
</evidence>
<dbReference type="InterPro" id="IPR036397">
    <property type="entry name" value="RNaseH_sf"/>
</dbReference>
<dbReference type="PANTHER" id="PTHR47326:SF1">
    <property type="entry name" value="HTH PSQ-TYPE DOMAIN-CONTAINING PROTEIN"/>
    <property type="match status" value="1"/>
</dbReference>